<dbReference type="Proteomes" id="UP000595636">
    <property type="component" value="Chromosome"/>
</dbReference>
<dbReference type="GO" id="GO:0016042">
    <property type="term" value="P:lipid catabolic process"/>
    <property type="evidence" value="ECO:0007669"/>
    <property type="project" value="UniProtKB-KW"/>
</dbReference>
<dbReference type="InterPro" id="IPR029058">
    <property type="entry name" value="AB_hydrolase_fold"/>
</dbReference>
<dbReference type="AlphaFoldDB" id="A0A7T7RGY1"/>
<evidence type="ECO:0000256" key="1">
    <source>
        <dbReference type="ARBA" id="ARBA00022801"/>
    </source>
</evidence>
<dbReference type="SUPFAM" id="SSF53474">
    <property type="entry name" value="alpha/beta-Hydrolases"/>
    <property type="match status" value="1"/>
</dbReference>
<organism evidence="4 5">
    <name type="scientific">Streptomyces liliifuscus</name>
    <dbReference type="NCBI Taxonomy" id="2797636"/>
    <lineage>
        <taxon>Bacteria</taxon>
        <taxon>Bacillati</taxon>
        <taxon>Actinomycetota</taxon>
        <taxon>Actinomycetes</taxon>
        <taxon>Kitasatosporales</taxon>
        <taxon>Streptomycetaceae</taxon>
        <taxon>Streptomyces</taxon>
    </lineage>
</organism>
<keyword evidence="3" id="KW-0443">Lipid metabolism</keyword>
<dbReference type="InterPro" id="IPR006311">
    <property type="entry name" value="TAT_signal"/>
</dbReference>
<dbReference type="PROSITE" id="PS51318">
    <property type="entry name" value="TAT"/>
    <property type="match status" value="1"/>
</dbReference>
<evidence type="ECO:0000313" key="5">
    <source>
        <dbReference type="Proteomes" id="UP000595636"/>
    </source>
</evidence>
<sequence length="414" mass="45605">MDGMSSFSLPRREFLAATALAMSPLAGMPAARAQSRPARRSAIRLRLPEPTGPCTIGTVSLHLTDRTRPDPWMPSVPHRELMISVWYPALAPRRGQHLAPYMERGAAERFDALEPHRIPSGTVDWVGTRTHAHRQAPVDPRGGRRPVVLYSPGVGDPRCWGTLLSEELASHGYVVVTVDHTYESPGVQFPDGSVRTNEVLLEEFARAQREGTVPALLEKTLRTRVADARFVVSRLGALPHGLSEVLDTHRVGLAGQSGGGFTAAQSMYEDRRIRAGIDLDGTLEFNQEPNGTNLSPVATHGLDRPFLLMGREGSDHARTEPSWAAFWSHSTGWRRDLTLRGSRHQTYTDLAAVMPQTGLGQDIVEETIGTIDPARAVTVIRACVTSFFDRWLRDRNDHVLDGPSASLPDVTFVW</sequence>
<dbReference type="PANTHER" id="PTHR10272">
    <property type="entry name" value="PLATELET-ACTIVATING FACTOR ACETYLHYDROLASE"/>
    <property type="match status" value="1"/>
</dbReference>
<name>A0A7T7RGY1_9ACTN</name>
<dbReference type="EMBL" id="CP066831">
    <property type="protein sequence ID" value="QQM46229.1"/>
    <property type="molecule type" value="Genomic_DNA"/>
</dbReference>
<dbReference type="Pfam" id="PF03403">
    <property type="entry name" value="PAF-AH_p_II"/>
    <property type="match status" value="1"/>
</dbReference>
<evidence type="ECO:0000256" key="3">
    <source>
        <dbReference type="ARBA" id="ARBA00023098"/>
    </source>
</evidence>
<dbReference type="Gene3D" id="3.40.50.1820">
    <property type="entry name" value="alpha/beta hydrolase"/>
    <property type="match status" value="1"/>
</dbReference>
<dbReference type="PANTHER" id="PTHR10272:SF0">
    <property type="entry name" value="PLATELET-ACTIVATING FACTOR ACETYLHYDROLASE"/>
    <property type="match status" value="1"/>
</dbReference>
<keyword evidence="1 4" id="KW-0378">Hydrolase</keyword>
<dbReference type="GO" id="GO:0003847">
    <property type="term" value="F:1-alkyl-2-acetylglycerophosphocholine esterase activity"/>
    <property type="evidence" value="ECO:0007669"/>
    <property type="project" value="TreeGrafter"/>
</dbReference>
<reference evidence="4 5" key="1">
    <citation type="submission" date="2020-12" db="EMBL/GenBank/DDBJ databases">
        <title>A novel species.</title>
        <authorList>
            <person name="Li K."/>
        </authorList>
    </citation>
    <scope>NUCLEOTIDE SEQUENCE [LARGE SCALE GENOMIC DNA]</scope>
    <source>
        <strain evidence="4 5">ZYC-3</strain>
    </source>
</reference>
<accession>A0A7T7RGY1</accession>
<gene>
    <name evidence="4" type="ORF">JEQ17_46975</name>
</gene>
<protein>
    <submittedName>
        <fullName evidence="4">Hydrolase</fullName>
    </submittedName>
</protein>
<keyword evidence="5" id="KW-1185">Reference proteome</keyword>
<evidence type="ECO:0000256" key="2">
    <source>
        <dbReference type="ARBA" id="ARBA00022963"/>
    </source>
</evidence>
<proteinExistence type="predicted"/>
<dbReference type="KEGG" id="slf:JEQ17_46975"/>
<keyword evidence="2" id="KW-0442">Lipid degradation</keyword>
<evidence type="ECO:0000313" key="4">
    <source>
        <dbReference type="EMBL" id="QQM46229.1"/>
    </source>
</evidence>